<evidence type="ECO:0000313" key="2">
    <source>
        <dbReference type="Proteomes" id="UP000010792"/>
    </source>
</evidence>
<protein>
    <submittedName>
        <fullName evidence="1">Uncharacterized protein</fullName>
    </submittedName>
</protein>
<reference evidence="1 2" key="1">
    <citation type="journal article" date="2013" name="Genome Biol. Evol.">
        <title>Life in an arsenic-containing gold mine: genome and physiology of the autotrophic arsenite-oxidizing bacterium rhizobium sp. NT-26.</title>
        <authorList>
            <person name="Andres J."/>
            <person name="Arsene-Ploetze F."/>
            <person name="Barbe V."/>
            <person name="Brochier-Armanet C."/>
            <person name="Cleiss-Arnold J."/>
            <person name="Coppee J.Y."/>
            <person name="Dillies M.A."/>
            <person name="Geist"/>
            <person name="L"/>
            <person name="Joublin A."/>
            <person name="Koechler S."/>
            <person name="Lassalle F."/>
            <person name="Marchal M."/>
            <person name="Medigue C."/>
            <person name="Muller D."/>
            <person name="Nesme X."/>
            <person name="Plewniak F."/>
            <person name="Proux C."/>
            <person name="Ramirez-Bahena M.H."/>
            <person name="Schenowitz C."/>
            <person name="Sismeiro O."/>
            <person name="Vallenet D."/>
            <person name="Santini J.M."/>
            <person name="Bertin P.N."/>
        </authorList>
    </citation>
    <scope>NUCLEOTIDE SEQUENCE [LARGE SCALE GENOMIC DNA]</scope>
    <source>
        <strain evidence="1 2">NT-26</strain>
    </source>
</reference>
<dbReference type="EMBL" id="FO082820">
    <property type="protein sequence ID" value="CCF19727.1"/>
    <property type="molecule type" value="Genomic_DNA"/>
</dbReference>
<gene>
    <name evidence="1" type="ORF">NT26_2003</name>
</gene>
<keyword evidence="2" id="KW-1185">Reference proteome</keyword>
<evidence type="ECO:0000313" key="1">
    <source>
        <dbReference type="EMBL" id="CCF19727.1"/>
    </source>
</evidence>
<accession>L0NHG1</accession>
<name>L0NHG1_9HYPH</name>
<dbReference type="AlphaFoldDB" id="L0NHG1"/>
<dbReference type="Proteomes" id="UP000010792">
    <property type="component" value="Chromosome"/>
</dbReference>
<dbReference type="KEGG" id="rht:NT26_2003"/>
<proteinExistence type="predicted"/>
<organism evidence="1 2">
    <name type="scientific">Pseudorhizobium banfieldiae</name>
    <dbReference type="NCBI Taxonomy" id="1125847"/>
    <lineage>
        <taxon>Bacteria</taxon>
        <taxon>Pseudomonadati</taxon>
        <taxon>Pseudomonadota</taxon>
        <taxon>Alphaproteobacteria</taxon>
        <taxon>Hyphomicrobiales</taxon>
        <taxon>Rhizobiaceae</taxon>
        <taxon>Rhizobium/Agrobacterium group</taxon>
        <taxon>Pseudorhizobium</taxon>
    </lineage>
</organism>
<sequence length="61" mass="6666">MAAVRGMTSMEQSVSTDASEAEFSVVASLRNTLVIPMANPRRPTFERTLLVKQQKPSDGRA</sequence>